<protein>
    <submittedName>
        <fullName evidence="9">Oligopeptide/dipeptide ABC transporter ATP-binding protein</fullName>
    </submittedName>
</protein>
<dbReference type="InterPro" id="IPR003439">
    <property type="entry name" value="ABC_transporter-like_ATP-bd"/>
</dbReference>
<keyword evidence="10" id="KW-1185">Reference proteome</keyword>
<proteinExistence type="inferred from homology"/>
<dbReference type="RefSeq" id="WP_307282718.1">
    <property type="nucleotide sequence ID" value="NZ_JAUSVX010000019.1"/>
</dbReference>
<dbReference type="Pfam" id="PF00005">
    <property type="entry name" value="ABC_tran"/>
    <property type="match status" value="1"/>
</dbReference>
<evidence type="ECO:0000256" key="3">
    <source>
        <dbReference type="ARBA" id="ARBA00022448"/>
    </source>
</evidence>
<dbReference type="PROSITE" id="PS50893">
    <property type="entry name" value="ABC_TRANSPORTER_2"/>
    <property type="match status" value="1"/>
</dbReference>
<dbReference type="Gene3D" id="3.40.50.300">
    <property type="entry name" value="P-loop containing nucleotide triphosphate hydrolases"/>
    <property type="match status" value="1"/>
</dbReference>
<organism evidence="9 10">
    <name type="scientific">Labrys wisconsinensis</name>
    <dbReference type="NCBI Taxonomy" id="425677"/>
    <lineage>
        <taxon>Bacteria</taxon>
        <taxon>Pseudomonadati</taxon>
        <taxon>Pseudomonadota</taxon>
        <taxon>Alphaproteobacteria</taxon>
        <taxon>Hyphomicrobiales</taxon>
        <taxon>Xanthobacteraceae</taxon>
        <taxon>Labrys</taxon>
    </lineage>
</organism>
<evidence type="ECO:0000313" key="10">
    <source>
        <dbReference type="Proteomes" id="UP001242480"/>
    </source>
</evidence>
<dbReference type="Pfam" id="PF08352">
    <property type="entry name" value="oligo_HPY"/>
    <property type="match status" value="1"/>
</dbReference>
<comment type="caution">
    <text evidence="9">The sequence shown here is derived from an EMBL/GenBank/DDBJ whole genome shotgun (WGS) entry which is preliminary data.</text>
</comment>
<dbReference type="PANTHER" id="PTHR43297">
    <property type="entry name" value="OLIGOPEPTIDE TRANSPORT ATP-BINDING PROTEIN APPD"/>
    <property type="match status" value="1"/>
</dbReference>
<comment type="subcellular location">
    <subcellularLocation>
        <location evidence="1">Cell inner membrane</location>
        <topology evidence="1">Peripheral membrane protein</topology>
    </subcellularLocation>
</comment>
<dbReference type="GO" id="GO:0005524">
    <property type="term" value="F:ATP binding"/>
    <property type="evidence" value="ECO:0007669"/>
    <property type="project" value="UniProtKB-KW"/>
</dbReference>
<keyword evidence="4" id="KW-1003">Cell membrane</keyword>
<reference evidence="9 10" key="1">
    <citation type="submission" date="2023-07" db="EMBL/GenBank/DDBJ databases">
        <title>Genomic Encyclopedia of Type Strains, Phase IV (KMG-IV): sequencing the most valuable type-strain genomes for metagenomic binning, comparative biology and taxonomic classification.</title>
        <authorList>
            <person name="Goeker M."/>
        </authorList>
    </citation>
    <scope>NUCLEOTIDE SEQUENCE [LARGE SCALE GENOMIC DNA]</scope>
    <source>
        <strain evidence="9 10">DSM 19619</strain>
    </source>
</reference>
<dbReference type="EMBL" id="JAUSVX010000019">
    <property type="protein sequence ID" value="MDQ0473932.1"/>
    <property type="molecule type" value="Genomic_DNA"/>
</dbReference>
<dbReference type="PANTHER" id="PTHR43297:SF2">
    <property type="entry name" value="DIPEPTIDE TRANSPORT ATP-BINDING PROTEIN DPPD"/>
    <property type="match status" value="1"/>
</dbReference>
<dbReference type="SMART" id="SM00382">
    <property type="entry name" value="AAA"/>
    <property type="match status" value="1"/>
</dbReference>
<dbReference type="InterPro" id="IPR003593">
    <property type="entry name" value="AAA+_ATPase"/>
</dbReference>
<feature type="domain" description="ABC transporter" evidence="8">
    <location>
        <begin position="7"/>
        <end position="258"/>
    </location>
</feature>
<dbReference type="CDD" id="cd03257">
    <property type="entry name" value="ABC_NikE_OppD_transporters"/>
    <property type="match status" value="1"/>
</dbReference>
<keyword evidence="5" id="KW-0547">Nucleotide-binding</keyword>
<evidence type="ECO:0000313" key="9">
    <source>
        <dbReference type="EMBL" id="MDQ0473932.1"/>
    </source>
</evidence>
<dbReference type="NCBIfam" id="TIGR01727">
    <property type="entry name" value="oligo_HPY"/>
    <property type="match status" value="1"/>
</dbReference>
<evidence type="ECO:0000256" key="7">
    <source>
        <dbReference type="ARBA" id="ARBA00023136"/>
    </source>
</evidence>
<sequence length="325" mass="34767">MSAEPILRLETLSVDFPAPRGGRFRVLDRVSLEVGAGETVGILGESGSGKSVTALAVMGLLDRSAVVAGGRILFEGEDLLGLPEARLRRLRGRRLSMVFQHPRRALNPVRPVGKQISDVLRAHAGLSRRQARDEAVAMLAGVGIPDPAARASAYPHELSGGTCQRVMVALALACAPRLLIADEPTTGLDVTTQALILDLVAGLARERGMAMIFITHDLALAAERCDRLAVMHAGQLVETGPTAAIVERPRHPYTRRLLRATPGTGARLEDLVGVPGLAPDLSRADLPACRFQERCELRIDRCRTEVPPLQPRAPGHCAACWTVAA</sequence>
<comment type="similarity">
    <text evidence="2">Belongs to the ABC transporter superfamily.</text>
</comment>
<evidence type="ECO:0000256" key="2">
    <source>
        <dbReference type="ARBA" id="ARBA00005417"/>
    </source>
</evidence>
<evidence type="ECO:0000256" key="5">
    <source>
        <dbReference type="ARBA" id="ARBA00022741"/>
    </source>
</evidence>
<dbReference type="InterPro" id="IPR050388">
    <property type="entry name" value="ABC_Ni/Peptide_Import"/>
</dbReference>
<evidence type="ECO:0000256" key="1">
    <source>
        <dbReference type="ARBA" id="ARBA00004417"/>
    </source>
</evidence>
<dbReference type="SUPFAM" id="SSF52540">
    <property type="entry name" value="P-loop containing nucleoside triphosphate hydrolases"/>
    <property type="match status" value="1"/>
</dbReference>
<keyword evidence="3" id="KW-0813">Transport</keyword>
<gene>
    <name evidence="9" type="ORF">QO011_006971</name>
</gene>
<evidence type="ECO:0000259" key="8">
    <source>
        <dbReference type="PROSITE" id="PS50893"/>
    </source>
</evidence>
<dbReference type="Proteomes" id="UP001242480">
    <property type="component" value="Unassembled WGS sequence"/>
</dbReference>
<dbReference type="InterPro" id="IPR027417">
    <property type="entry name" value="P-loop_NTPase"/>
</dbReference>
<keyword evidence="6 9" id="KW-0067">ATP-binding</keyword>
<accession>A0ABU0JI28</accession>
<evidence type="ECO:0000256" key="4">
    <source>
        <dbReference type="ARBA" id="ARBA00022475"/>
    </source>
</evidence>
<evidence type="ECO:0000256" key="6">
    <source>
        <dbReference type="ARBA" id="ARBA00022840"/>
    </source>
</evidence>
<name>A0ABU0JI28_9HYPH</name>
<dbReference type="InterPro" id="IPR013563">
    <property type="entry name" value="Oligopep_ABC_C"/>
</dbReference>
<keyword evidence="7" id="KW-0472">Membrane</keyword>